<feature type="domain" description="Imelysin-like" evidence="4">
    <location>
        <begin position="50"/>
        <end position="355"/>
    </location>
</feature>
<evidence type="ECO:0000313" key="6">
    <source>
        <dbReference type="Proteomes" id="UP000679126"/>
    </source>
</evidence>
<evidence type="ECO:0000313" key="5">
    <source>
        <dbReference type="EMBL" id="MBO9154795.1"/>
    </source>
</evidence>
<keyword evidence="6" id="KW-1185">Reference proteome</keyword>
<evidence type="ECO:0000259" key="4">
    <source>
        <dbReference type="Pfam" id="PF09375"/>
    </source>
</evidence>
<dbReference type="InterPro" id="IPR038352">
    <property type="entry name" value="Imelysin_sf"/>
</dbReference>
<protein>
    <submittedName>
        <fullName evidence="5">Imelysin family protein</fullName>
    </submittedName>
</protein>
<dbReference type="Gene3D" id="1.20.1420.20">
    <property type="entry name" value="M75 peptidase, HXXE motif"/>
    <property type="match status" value="1"/>
</dbReference>
<sequence>MKKISLVAIAAFLSATVFFACSKSGGSDGPETAQGFDKTAMLTAYADNLIIPGYTAMQQQLVGLKAASDAFLAAPSGATQATLKQAYTAAHLQYERVAAFQFGPAETALLDIFVNFSGGLDYNFNTSGELTGFSVDSVTIEKNITNGGYNFQDMTRVSFYSQGFPALDYLYFGPNAIDKLNASPVKRKQYINDVLARLKSLADKVAGDWQAYRAGFINNTKTDVGSPIGSMVNQFAYQLDLLKGPRIGWPFGKQSNGMVFASKTEAYFAGISGVLAVENVSSLKKVYTNNGSGKGLSDYLVALGKTQLNTDVIAQFDLVTAKLGAVQDPLSAALTSNPAAVEAAYKEIQKLLTLLKTDVASAAGVQITYMDNDGD</sequence>
<proteinExistence type="predicted"/>
<dbReference type="CDD" id="cd14659">
    <property type="entry name" value="Imelysin-like_IPPA"/>
    <property type="match status" value="1"/>
</dbReference>
<keyword evidence="2 3" id="KW-0732">Signal</keyword>
<dbReference type="InterPro" id="IPR034984">
    <property type="entry name" value="Imelysin-like_IPPA"/>
</dbReference>
<name>A0ABS3YK26_9BACT</name>
<dbReference type="PROSITE" id="PS51257">
    <property type="entry name" value="PROKAR_LIPOPROTEIN"/>
    <property type="match status" value="1"/>
</dbReference>
<evidence type="ECO:0000256" key="2">
    <source>
        <dbReference type="ARBA" id="ARBA00022729"/>
    </source>
</evidence>
<feature type="signal peptide" evidence="3">
    <location>
        <begin position="1"/>
        <end position="20"/>
    </location>
</feature>
<dbReference type="InterPro" id="IPR018976">
    <property type="entry name" value="Imelysin-like"/>
</dbReference>
<accession>A0ABS3YK26</accession>
<comment type="subcellular location">
    <subcellularLocation>
        <location evidence="1">Cell envelope</location>
    </subcellularLocation>
</comment>
<comment type="caution">
    <text evidence="5">The sequence shown here is derived from an EMBL/GenBank/DDBJ whole genome shotgun (WGS) entry which is preliminary data.</text>
</comment>
<dbReference type="Pfam" id="PF09375">
    <property type="entry name" value="Peptidase_M75"/>
    <property type="match status" value="1"/>
</dbReference>
<gene>
    <name evidence="5" type="ORF">J7I43_21385</name>
</gene>
<dbReference type="RefSeq" id="WP_209147909.1">
    <property type="nucleotide sequence ID" value="NZ_JAGHKP010000004.1"/>
</dbReference>
<feature type="chain" id="PRO_5046621571" evidence="3">
    <location>
        <begin position="21"/>
        <end position="375"/>
    </location>
</feature>
<organism evidence="5 6">
    <name type="scientific">Chitinophaga chungangae</name>
    <dbReference type="NCBI Taxonomy" id="2821488"/>
    <lineage>
        <taxon>Bacteria</taxon>
        <taxon>Pseudomonadati</taxon>
        <taxon>Bacteroidota</taxon>
        <taxon>Chitinophagia</taxon>
        <taxon>Chitinophagales</taxon>
        <taxon>Chitinophagaceae</taxon>
        <taxon>Chitinophaga</taxon>
    </lineage>
</organism>
<evidence type="ECO:0000256" key="1">
    <source>
        <dbReference type="ARBA" id="ARBA00004196"/>
    </source>
</evidence>
<reference evidence="6" key="1">
    <citation type="submission" date="2021-03" db="EMBL/GenBank/DDBJ databases">
        <title>Assistant Professor.</title>
        <authorList>
            <person name="Huq M.A."/>
        </authorList>
    </citation>
    <scope>NUCLEOTIDE SEQUENCE [LARGE SCALE GENOMIC DNA]</scope>
    <source>
        <strain evidence="6">MAH-28</strain>
    </source>
</reference>
<dbReference type="EMBL" id="JAGHKP010000004">
    <property type="protein sequence ID" value="MBO9154795.1"/>
    <property type="molecule type" value="Genomic_DNA"/>
</dbReference>
<evidence type="ECO:0000256" key="3">
    <source>
        <dbReference type="SAM" id="SignalP"/>
    </source>
</evidence>
<dbReference type="Proteomes" id="UP000679126">
    <property type="component" value="Unassembled WGS sequence"/>
</dbReference>